<feature type="domain" description="Histidine kinase" evidence="6">
    <location>
        <begin position="328"/>
        <end position="541"/>
    </location>
</feature>
<evidence type="ECO:0000256" key="1">
    <source>
        <dbReference type="ARBA" id="ARBA00000085"/>
    </source>
</evidence>
<evidence type="ECO:0000256" key="3">
    <source>
        <dbReference type="ARBA" id="ARBA00022553"/>
    </source>
</evidence>
<dbReference type="PRINTS" id="PR00344">
    <property type="entry name" value="BCTRLSENSOR"/>
</dbReference>
<dbReference type="PROSITE" id="PS50109">
    <property type="entry name" value="HIS_KIN"/>
    <property type="match status" value="1"/>
</dbReference>
<dbReference type="Gene3D" id="3.30.450.20">
    <property type="entry name" value="PAS domain"/>
    <property type="match status" value="2"/>
</dbReference>
<dbReference type="SUPFAM" id="SSF55785">
    <property type="entry name" value="PYP-like sensor domain (PAS domain)"/>
    <property type="match status" value="2"/>
</dbReference>
<dbReference type="EMBL" id="UOFZ01000034">
    <property type="protein sequence ID" value="VAX12345.1"/>
    <property type="molecule type" value="Genomic_DNA"/>
</dbReference>
<reference evidence="9" key="1">
    <citation type="submission" date="2018-06" db="EMBL/GenBank/DDBJ databases">
        <authorList>
            <person name="Zhirakovskaya E."/>
        </authorList>
    </citation>
    <scope>NUCLEOTIDE SEQUENCE</scope>
</reference>
<dbReference type="CDD" id="cd00130">
    <property type="entry name" value="PAS"/>
    <property type="match status" value="1"/>
</dbReference>
<keyword evidence="4" id="KW-0808">Transferase</keyword>
<dbReference type="GO" id="GO:0006355">
    <property type="term" value="P:regulation of DNA-templated transcription"/>
    <property type="evidence" value="ECO:0007669"/>
    <property type="project" value="InterPro"/>
</dbReference>
<dbReference type="InterPro" id="IPR014285">
    <property type="entry name" value="N_fixation_neg-reg_NifL"/>
</dbReference>
<dbReference type="InterPro" id="IPR035965">
    <property type="entry name" value="PAS-like_dom_sf"/>
</dbReference>
<dbReference type="GO" id="GO:0004673">
    <property type="term" value="F:protein histidine kinase activity"/>
    <property type="evidence" value="ECO:0007669"/>
    <property type="project" value="UniProtKB-EC"/>
</dbReference>
<dbReference type="InterPro" id="IPR004358">
    <property type="entry name" value="Sig_transdc_His_kin-like_C"/>
</dbReference>
<dbReference type="InterPro" id="IPR013767">
    <property type="entry name" value="PAS_fold"/>
</dbReference>
<gene>
    <name evidence="9" type="ORF">MNBD_GAMMA24-1211</name>
</gene>
<dbReference type="Pfam" id="PF02518">
    <property type="entry name" value="HATPase_c"/>
    <property type="match status" value="1"/>
</dbReference>
<comment type="catalytic activity">
    <reaction evidence="1">
        <text>ATP + protein L-histidine = ADP + protein N-phospho-L-histidine.</text>
        <dbReference type="EC" id="2.7.13.3"/>
    </reaction>
</comment>
<dbReference type="AlphaFoldDB" id="A0A3B1C0X6"/>
<dbReference type="InterPro" id="IPR003594">
    <property type="entry name" value="HATPase_dom"/>
</dbReference>
<feature type="domain" description="PAC" evidence="8">
    <location>
        <begin position="119"/>
        <end position="173"/>
    </location>
</feature>
<protein>
    <recommendedName>
        <fullName evidence="2">histidine kinase</fullName>
        <ecNumber evidence="2">2.7.13.3</ecNumber>
    </recommendedName>
</protein>
<evidence type="ECO:0000259" key="6">
    <source>
        <dbReference type="PROSITE" id="PS50109"/>
    </source>
</evidence>
<evidence type="ECO:0000259" key="8">
    <source>
        <dbReference type="PROSITE" id="PS50113"/>
    </source>
</evidence>
<dbReference type="InterPro" id="IPR005467">
    <property type="entry name" value="His_kinase_dom"/>
</dbReference>
<dbReference type="PANTHER" id="PTHR43304:SF1">
    <property type="entry name" value="PAC DOMAIN-CONTAINING PROTEIN"/>
    <property type="match status" value="1"/>
</dbReference>
<dbReference type="PROSITE" id="PS50112">
    <property type="entry name" value="PAS"/>
    <property type="match status" value="1"/>
</dbReference>
<dbReference type="NCBIfam" id="TIGR02938">
    <property type="entry name" value="nifL_nitrog"/>
    <property type="match status" value="1"/>
</dbReference>
<feature type="domain" description="PAS" evidence="7">
    <location>
        <begin position="48"/>
        <end position="94"/>
    </location>
</feature>
<dbReference type="InterPro" id="IPR000700">
    <property type="entry name" value="PAS-assoc_C"/>
</dbReference>
<sequence length="544" mass="60822">MSSDLSDVQDKYNWVGALGDFFASLPDEVPSEILDAFSVIQDHGNILPPRLFYEVVEQSSIAISITDNQANILYVNQAFQNLTGYCSDELQGKNESILSYKATPKTVYQELWASILSGNAWNGILVNKRKDGSRYLAEVTVAPVSCNRTESHYFLGMHRDVTALHNLKNKVHNQKELIESVVDHAPMAIALLDMDGTVVLDNRTYKTLMADLGGREPAELILQSVNSILYGDFESACARGHDFEHQEVRLLPGPGQEARWFSCSASWIQEFDLRAESYFELHIQSGLLLVANDITRQKREQEQARINAVQALMMEQSATLNMQETLSGAIFKMQEPLNMIEAAAEMLKRQEPGQDHLYRTLKQALEAGHQAVKTLRASIPGEVSEATGPVNMNDVVRDVLNIMAARLLAEGVVVDCRPTESLPFVTGQAGKLRALVKYLLDNAIDALREPGNWQREFMIITRNNNNERIELWIQDMGPGLAPELRFKAFEPFFSNWNARRGHSGMGLTMAQQIAVEYGGEVEVDTEYNNGCRVRVSIPLDGGQQ</sequence>
<dbReference type="SUPFAM" id="SSF55874">
    <property type="entry name" value="ATPase domain of HSP90 chaperone/DNA topoisomerase II/histidine kinase"/>
    <property type="match status" value="1"/>
</dbReference>
<dbReference type="InterPro" id="IPR036890">
    <property type="entry name" value="HATPase_C_sf"/>
</dbReference>
<dbReference type="PROSITE" id="PS50113">
    <property type="entry name" value="PAC"/>
    <property type="match status" value="1"/>
</dbReference>
<dbReference type="SMART" id="SM00091">
    <property type="entry name" value="PAS"/>
    <property type="match status" value="2"/>
</dbReference>
<dbReference type="InterPro" id="IPR052162">
    <property type="entry name" value="Sensor_kinase/Photoreceptor"/>
</dbReference>
<keyword evidence="3" id="KW-0597">Phosphoprotein</keyword>
<dbReference type="SMART" id="SM00387">
    <property type="entry name" value="HATPase_c"/>
    <property type="match status" value="1"/>
</dbReference>
<dbReference type="InterPro" id="IPR000014">
    <property type="entry name" value="PAS"/>
</dbReference>
<keyword evidence="5" id="KW-0418">Kinase</keyword>
<organism evidence="9">
    <name type="scientific">hydrothermal vent metagenome</name>
    <dbReference type="NCBI Taxonomy" id="652676"/>
    <lineage>
        <taxon>unclassified sequences</taxon>
        <taxon>metagenomes</taxon>
        <taxon>ecological metagenomes</taxon>
    </lineage>
</organism>
<accession>A0A3B1C0X6</accession>
<dbReference type="GO" id="GO:0007165">
    <property type="term" value="P:signal transduction"/>
    <property type="evidence" value="ECO:0007669"/>
    <property type="project" value="InterPro"/>
</dbReference>
<dbReference type="Gene3D" id="3.30.565.10">
    <property type="entry name" value="Histidine kinase-like ATPase, C-terminal domain"/>
    <property type="match status" value="1"/>
</dbReference>
<proteinExistence type="predicted"/>
<dbReference type="NCBIfam" id="TIGR00229">
    <property type="entry name" value="sensory_box"/>
    <property type="match status" value="1"/>
</dbReference>
<dbReference type="PANTHER" id="PTHR43304">
    <property type="entry name" value="PHYTOCHROME-LIKE PROTEIN CPH1"/>
    <property type="match status" value="1"/>
</dbReference>
<dbReference type="EC" id="2.7.13.3" evidence="2"/>
<evidence type="ECO:0000259" key="7">
    <source>
        <dbReference type="PROSITE" id="PS50112"/>
    </source>
</evidence>
<dbReference type="GO" id="GO:0009399">
    <property type="term" value="P:nitrogen fixation"/>
    <property type="evidence" value="ECO:0007669"/>
    <property type="project" value="InterPro"/>
</dbReference>
<evidence type="ECO:0000256" key="4">
    <source>
        <dbReference type="ARBA" id="ARBA00022679"/>
    </source>
</evidence>
<name>A0A3B1C0X6_9ZZZZ</name>
<evidence type="ECO:0000256" key="2">
    <source>
        <dbReference type="ARBA" id="ARBA00012438"/>
    </source>
</evidence>
<evidence type="ECO:0000313" key="9">
    <source>
        <dbReference type="EMBL" id="VAX12345.1"/>
    </source>
</evidence>
<dbReference type="Pfam" id="PF00989">
    <property type="entry name" value="PAS"/>
    <property type="match status" value="1"/>
</dbReference>
<evidence type="ECO:0000256" key="5">
    <source>
        <dbReference type="ARBA" id="ARBA00022777"/>
    </source>
</evidence>